<feature type="transmembrane region" description="Helical" evidence="1">
    <location>
        <begin position="317"/>
        <end position="336"/>
    </location>
</feature>
<keyword evidence="2" id="KW-1185">Reference proteome</keyword>
<dbReference type="AlphaFoldDB" id="A0A1I7WUM2"/>
<feature type="transmembrane region" description="Helical" evidence="1">
    <location>
        <begin position="222"/>
        <end position="241"/>
    </location>
</feature>
<evidence type="ECO:0000313" key="3">
    <source>
        <dbReference type="WBParaSite" id="Hba_08870"/>
    </source>
</evidence>
<keyword evidence="1" id="KW-0812">Transmembrane</keyword>
<evidence type="ECO:0000256" key="1">
    <source>
        <dbReference type="SAM" id="Phobius"/>
    </source>
</evidence>
<accession>A0A1I7WUM2</accession>
<organism evidence="2 3">
    <name type="scientific">Heterorhabditis bacteriophora</name>
    <name type="common">Entomopathogenic nematode worm</name>
    <dbReference type="NCBI Taxonomy" id="37862"/>
    <lineage>
        <taxon>Eukaryota</taxon>
        <taxon>Metazoa</taxon>
        <taxon>Ecdysozoa</taxon>
        <taxon>Nematoda</taxon>
        <taxon>Chromadorea</taxon>
        <taxon>Rhabditida</taxon>
        <taxon>Rhabditina</taxon>
        <taxon>Rhabditomorpha</taxon>
        <taxon>Strongyloidea</taxon>
        <taxon>Heterorhabditidae</taxon>
        <taxon>Heterorhabditis</taxon>
    </lineage>
</organism>
<sequence length="352" mass="41946">MIFRISPKMYSEAQKGKKENKDQKWYQYQTILSSILCNQFVCFIYYKIDLPLLLICLIICRYNNIFYAIISCKRNIHFKSTVTFFKPLANNLNREDKKNVRNVGLSRILNTIIYLVLTVCSEVSVKQIFLVRSRSVGIHFRMNEFYLKSQCDYTKTSQITGCRIDYGFATRRGIYACNTIIFRILFFWMIFHSGGCIFKSLFAAQSQTNIILFCNVIRGDLYVYNFLIISILVHICIERLLHINFVHYRKIYNELTKLYIGISDRYFSGESDLYRNNYFLNEILKIVPYYNVIKYKKLRLVYTNSKCRLIQKHLLKIFYLVILCLNVIILYTNLYYEKKIYGNTVIVCQTFK</sequence>
<evidence type="ECO:0000313" key="2">
    <source>
        <dbReference type="Proteomes" id="UP000095283"/>
    </source>
</evidence>
<reference evidence="3" key="1">
    <citation type="submission" date="2016-11" db="UniProtKB">
        <authorList>
            <consortium name="WormBaseParasite"/>
        </authorList>
    </citation>
    <scope>IDENTIFICATION</scope>
</reference>
<dbReference type="Proteomes" id="UP000095283">
    <property type="component" value="Unplaced"/>
</dbReference>
<protein>
    <submittedName>
        <fullName evidence="3">7TM_GPCR_Srx domain-containing protein</fullName>
    </submittedName>
</protein>
<proteinExistence type="predicted"/>
<feature type="transmembrane region" description="Helical" evidence="1">
    <location>
        <begin position="180"/>
        <end position="202"/>
    </location>
</feature>
<feature type="transmembrane region" description="Helical" evidence="1">
    <location>
        <begin position="52"/>
        <end position="70"/>
    </location>
</feature>
<name>A0A1I7WUM2_HETBA</name>
<keyword evidence="1" id="KW-0472">Membrane</keyword>
<dbReference type="WBParaSite" id="Hba_08870">
    <property type="protein sequence ID" value="Hba_08870"/>
    <property type="gene ID" value="Hba_08870"/>
</dbReference>
<keyword evidence="1" id="KW-1133">Transmembrane helix</keyword>